<evidence type="ECO:0000259" key="1">
    <source>
        <dbReference type="Pfam" id="PF13847"/>
    </source>
</evidence>
<gene>
    <name evidence="2" type="ORF">A3A93_06130</name>
</gene>
<organism evidence="2 3">
    <name type="scientific">Candidatus Roizmanbacteria bacterium RIFCSPLOWO2_01_FULL_38_12</name>
    <dbReference type="NCBI Taxonomy" id="1802061"/>
    <lineage>
        <taxon>Bacteria</taxon>
        <taxon>Candidatus Roizmaniibacteriota</taxon>
    </lineage>
</organism>
<evidence type="ECO:0000313" key="2">
    <source>
        <dbReference type="EMBL" id="OGK46809.1"/>
    </source>
</evidence>
<dbReference type="InterPro" id="IPR025714">
    <property type="entry name" value="Methyltranfer_dom"/>
</dbReference>
<dbReference type="InterPro" id="IPR029063">
    <property type="entry name" value="SAM-dependent_MTases_sf"/>
</dbReference>
<dbReference type="CDD" id="cd02440">
    <property type="entry name" value="AdoMet_MTases"/>
    <property type="match status" value="1"/>
</dbReference>
<dbReference type="Pfam" id="PF13847">
    <property type="entry name" value="Methyltransf_31"/>
    <property type="match status" value="1"/>
</dbReference>
<dbReference type="PANTHER" id="PTHR18895">
    <property type="entry name" value="HEMK METHYLTRANSFERASE"/>
    <property type="match status" value="1"/>
</dbReference>
<name>A0A1F7ITW5_9BACT</name>
<sequence>METPGNLKNLTSFNSLNHFKSRYEAGLPITSPIRVVLDHTQMVIDEKIMFPSRETYSLAMFVGHIINASMRRPLHVLDVGTGSGVNMIALAKTITDTNSTQFIASDIDPRALQYAEANFAINGIQEVDLRQRDTLEGMSQEYGKIDVIFTSPPWYPGEIYYPEAFKPQLAVDGGQDGLSFYRELIIQSKEVLSHLGMIAFRTTRWQWNDVYDLTKAHFPMLDKYAIYLAPKRQKRPSGLIIANSAGFAFNKGFNSYIESNDFHNMGIPPLRIKYIER</sequence>
<dbReference type="Proteomes" id="UP000177141">
    <property type="component" value="Unassembled WGS sequence"/>
</dbReference>
<dbReference type="SUPFAM" id="SSF53335">
    <property type="entry name" value="S-adenosyl-L-methionine-dependent methyltransferases"/>
    <property type="match status" value="1"/>
</dbReference>
<reference evidence="2 3" key="1">
    <citation type="journal article" date="2016" name="Nat. Commun.">
        <title>Thousands of microbial genomes shed light on interconnected biogeochemical processes in an aquifer system.</title>
        <authorList>
            <person name="Anantharaman K."/>
            <person name="Brown C.T."/>
            <person name="Hug L.A."/>
            <person name="Sharon I."/>
            <person name="Castelle C.J."/>
            <person name="Probst A.J."/>
            <person name="Thomas B.C."/>
            <person name="Singh A."/>
            <person name="Wilkins M.J."/>
            <person name="Karaoz U."/>
            <person name="Brodie E.L."/>
            <person name="Williams K.H."/>
            <person name="Hubbard S.S."/>
            <person name="Banfield J.F."/>
        </authorList>
    </citation>
    <scope>NUCLEOTIDE SEQUENCE [LARGE SCALE GENOMIC DNA]</scope>
</reference>
<accession>A0A1F7ITW5</accession>
<evidence type="ECO:0000313" key="3">
    <source>
        <dbReference type="Proteomes" id="UP000177141"/>
    </source>
</evidence>
<dbReference type="PANTHER" id="PTHR18895:SF74">
    <property type="entry name" value="MTRF1L RELEASE FACTOR GLUTAMINE METHYLTRANSFERASE"/>
    <property type="match status" value="1"/>
</dbReference>
<proteinExistence type="predicted"/>
<dbReference type="InterPro" id="IPR050320">
    <property type="entry name" value="N5-glutamine_MTase"/>
</dbReference>
<dbReference type="EMBL" id="MGAL01000039">
    <property type="protein sequence ID" value="OGK46809.1"/>
    <property type="molecule type" value="Genomic_DNA"/>
</dbReference>
<comment type="caution">
    <text evidence="2">The sequence shown here is derived from an EMBL/GenBank/DDBJ whole genome shotgun (WGS) entry which is preliminary data.</text>
</comment>
<dbReference type="Gene3D" id="3.40.50.150">
    <property type="entry name" value="Vaccinia Virus protein VP39"/>
    <property type="match status" value="1"/>
</dbReference>
<feature type="domain" description="Methyltransferase" evidence="1">
    <location>
        <begin position="74"/>
        <end position="151"/>
    </location>
</feature>
<dbReference type="AlphaFoldDB" id="A0A1F7ITW5"/>
<dbReference type="STRING" id="1802061.A3A93_06130"/>
<protein>
    <recommendedName>
        <fullName evidence="1">Methyltransferase domain-containing protein</fullName>
    </recommendedName>
</protein>